<keyword evidence="2" id="KW-1185">Reference proteome</keyword>
<name>A0A5S5DUC2_9FLAO</name>
<protein>
    <submittedName>
        <fullName evidence="1">Uncharacterized protein</fullName>
    </submittedName>
</protein>
<dbReference type="Proteomes" id="UP000323136">
    <property type="component" value="Unassembled WGS sequence"/>
</dbReference>
<dbReference type="RefSeq" id="WP_246142996.1">
    <property type="nucleotide sequence ID" value="NZ_VNIA01000001.1"/>
</dbReference>
<dbReference type="AlphaFoldDB" id="A0A5S5DUC2"/>
<evidence type="ECO:0000313" key="2">
    <source>
        <dbReference type="Proteomes" id="UP000323136"/>
    </source>
</evidence>
<evidence type="ECO:0000313" key="1">
    <source>
        <dbReference type="EMBL" id="TYP99487.1"/>
    </source>
</evidence>
<comment type="caution">
    <text evidence="1">The sequence shown here is derived from an EMBL/GenBank/DDBJ whole genome shotgun (WGS) entry which is preliminary data.</text>
</comment>
<dbReference type="EMBL" id="VNIA01000001">
    <property type="protein sequence ID" value="TYP99487.1"/>
    <property type="molecule type" value="Genomic_DNA"/>
</dbReference>
<organism evidence="1 2">
    <name type="scientific">Tenacibaculum adriaticum</name>
    <dbReference type="NCBI Taxonomy" id="413713"/>
    <lineage>
        <taxon>Bacteria</taxon>
        <taxon>Pseudomonadati</taxon>
        <taxon>Bacteroidota</taxon>
        <taxon>Flavobacteriia</taxon>
        <taxon>Flavobacteriales</taxon>
        <taxon>Flavobacteriaceae</taxon>
        <taxon>Tenacibaculum</taxon>
    </lineage>
</organism>
<sequence length="108" mass="12752">MIDFEKILKELKNVLLTLFKEKYSEFKSESVKDIDEILKQSRDRLERWTLLLAEGKLTLEDFEWLLNAQKDLLHMKALHKVGVSKISLGHFKNKVIKTIFDVIKGFVF</sequence>
<accession>A0A5S5DUC2</accession>
<gene>
    <name evidence="1" type="ORF">C7447_10187</name>
</gene>
<reference evidence="1 2" key="1">
    <citation type="submission" date="2019-07" db="EMBL/GenBank/DDBJ databases">
        <title>Genomic Encyclopedia of Type Strains, Phase IV (KMG-IV): sequencing the most valuable type-strain genomes for metagenomic binning, comparative biology and taxonomic classification.</title>
        <authorList>
            <person name="Goeker M."/>
        </authorList>
    </citation>
    <scope>NUCLEOTIDE SEQUENCE [LARGE SCALE GENOMIC DNA]</scope>
    <source>
        <strain evidence="1 2">DSM 18961</strain>
    </source>
</reference>
<proteinExistence type="predicted"/>